<protein>
    <submittedName>
        <fullName evidence="1">Uncharacterized protein</fullName>
    </submittedName>
</protein>
<sequence length="409" mass="47379">MQIRKLLICSEPRNEIENGLKRMYLKRVQEMFKRTLSLESIFNIFDEVFHGLSQASLVSESLYSFYESLLTITSYYQHSQAGRGSLVAKLLEELGTSEKMEFEFALMKLPQWLGQTVQLEESELTKQKFDIVNKNKNNLAFCELKMKVYSGCTAGRVELMEKFNKFTKLIIGNQSFRNCIKIAGIRNVFLIGGILFDIQGEPATTQKDKEWGICYNGLLRGKNDIIKTLKDKNVQHTIDEENLPEKAFLIEFELDSIKVNIIAVYGNEVIKSLFVGEQKYDINHFKKQLEEMLYDDLWLGQIITMSERAVLDQNFKKNKNLNNYVVSILKNNEILSEVKNFQLSRDNKTLEDIIDKTIEMIKKYDKNLLDIRPTPAEIIIKSSGEDYNIRDYVGDIIQFLSCKEVANIL</sequence>
<dbReference type="Proteomes" id="UP000485562">
    <property type="component" value="Unassembled WGS sequence"/>
</dbReference>
<reference evidence="1" key="1">
    <citation type="submission" date="2017-02" db="EMBL/GenBank/DDBJ databases">
        <title>Delving into the versatile metabolic prowess of the omnipresent phylum Bacteroidetes.</title>
        <authorList>
            <person name="Nobu M.K."/>
            <person name="Mei R."/>
            <person name="Narihiro T."/>
            <person name="Kuroda K."/>
            <person name="Liu W.-T."/>
        </authorList>
    </citation>
    <scope>NUCLEOTIDE SEQUENCE</scope>
    <source>
        <strain evidence="1">ADurb.Bin131</strain>
    </source>
</reference>
<dbReference type="AlphaFoldDB" id="A0A1V6C8I0"/>
<evidence type="ECO:0000313" key="1">
    <source>
        <dbReference type="EMBL" id="OQB73202.1"/>
    </source>
</evidence>
<name>A0A1V6C8I0_UNCT6</name>
<proteinExistence type="predicted"/>
<organism evidence="1">
    <name type="scientific">candidate division TA06 bacterium ADurb.Bin131</name>
    <dbReference type="NCBI Taxonomy" id="1852827"/>
    <lineage>
        <taxon>Bacteria</taxon>
        <taxon>Bacteria division TA06</taxon>
    </lineage>
</organism>
<gene>
    <name evidence="1" type="ORF">BWX89_01060</name>
</gene>
<dbReference type="EMBL" id="MWDQ01000091">
    <property type="protein sequence ID" value="OQB73202.1"/>
    <property type="molecule type" value="Genomic_DNA"/>
</dbReference>
<accession>A0A1V6C8I0</accession>
<comment type="caution">
    <text evidence="1">The sequence shown here is derived from an EMBL/GenBank/DDBJ whole genome shotgun (WGS) entry which is preliminary data.</text>
</comment>